<protein>
    <submittedName>
        <fullName evidence="1">Uncharacterized protein</fullName>
    </submittedName>
</protein>
<dbReference type="AlphaFoldDB" id="A0AAN8T0L0"/>
<reference evidence="1 2" key="1">
    <citation type="submission" date="2024-02" db="EMBL/GenBank/DDBJ databases">
        <title>de novo genome assembly of Solanum bulbocastanum strain 11H21.</title>
        <authorList>
            <person name="Hosaka A.J."/>
        </authorList>
    </citation>
    <scope>NUCLEOTIDE SEQUENCE [LARGE SCALE GENOMIC DNA]</scope>
    <source>
        <tissue evidence="1">Young leaves</tissue>
    </source>
</reference>
<evidence type="ECO:0000313" key="1">
    <source>
        <dbReference type="EMBL" id="KAK6775026.1"/>
    </source>
</evidence>
<evidence type="ECO:0000313" key="2">
    <source>
        <dbReference type="Proteomes" id="UP001371456"/>
    </source>
</evidence>
<organism evidence="1 2">
    <name type="scientific">Solanum bulbocastanum</name>
    <name type="common">Wild potato</name>
    <dbReference type="NCBI Taxonomy" id="147425"/>
    <lineage>
        <taxon>Eukaryota</taxon>
        <taxon>Viridiplantae</taxon>
        <taxon>Streptophyta</taxon>
        <taxon>Embryophyta</taxon>
        <taxon>Tracheophyta</taxon>
        <taxon>Spermatophyta</taxon>
        <taxon>Magnoliopsida</taxon>
        <taxon>eudicotyledons</taxon>
        <taxon>Gunneridae</taxon>
        <taxon>Pentapetalae</taxon>
        <taxon>asterids</taxon>
        <taxon>lamiids</taxon>
        <taxon>Solanales</taxon>
        <taxon>Solanaceae</taxon>
        <taxon>Solanoideae</taxon>
        <taxon>Solaneae</taxon>
        <taxon>Solanum</taxon>
    </lineage>
</organism>
<gene>
    <name evidence="1" type="ORF">RDI58_026027</name>
</gene>
<keyword evidence="2" id="KW-1185">Reference proteome</keyword>
<accession>A0AAN8T0L0</accession>
<dbReference type="Proteomes" id="UP001371456">
    <property type="component" value="Unassembled WGS sequence"/>
</dbReference>
<name>A0AAN8T0L0_SOLBU</name>
<proteinExistence type="predicted"/>
<dbReference type="EMBL" id="JBANQN010000011">
    <property type="protein sequence ID" value="KAK6775026.1"/>
    <property type="molecule type" value="Genomic_DNA"/>
</dbReference>
<sequence>MIPKLVLDYSFHRNFIGKLQSNFSEAVDCILLLHLGDIVKFVLDISGEEYAVIDRWMLYVTRNGVKKLTLRVSNDDTYTPPSSIFNCSTLTHLKLSNCVFKG</sequence>
<comment type="caution">
    <text evidence="1">The sequence shown here is derived from an EMBL/GenBank/DDBJ whole genome shotgun (WGS) entry which is preliminary data.</text>
</comment>